<evidence type="ECO:0000313" key="3">
    <source>
        <dbReference type="Proteomes" id="UP000051913"/>
    </source>
</evidence>
<feature type="chain" id="PRO_5009796698" description="Pilus formation protein N-terminal domain-containing protein" evidence="1">
    <location>
        <begin position="28"/>
        <end position="74"/>
    </location>
</feature>
<gene>
    <name evidence="2" type="ORF">CP49_14435</name>
</gene>
<evidence type="ECO:0008006" key="4">
    <source>
        <dbReference type="Google" id="ProtNLM"/>
    </source>
</evidence>
<feature type="signal peptide" evidence="1">
    <location>
        <begin position="1"/>
        <end position="27"/>
    </location>
</feature>
<name>A0A0R3K111_9BRAD</name>
<accession>A0A0R3K111</accession>
<dbReference type="STRING" id="1518501.CQ10_05395"/>
<keyword evidence="1" id="KW-0732">Signal</keyword>
<sequence length="74" mass="7444">MCHSGGRSLLFAILAALSILNCAAAGAQTGTVELNFAASGEIAEPTAEALMFGGVGAGQHAFISQGRPIRIITN</sequence>
<protein>
    <recommendedName>
        <fullName evidence="4">Pilus formation protein N-terminal domain-containing protein</fullName>
    </recommendedName>
</protein>
<proteinExistence type="predicted"/>
<evidence type="ECO:0000313" key="2">
    <source>
        <dbReference type="EMBL" id="KRQ89395.1"/>
    </source>
</evidence>
<comment type="caution">
    <text evidence="2">The sequence shown here is derived from an EMBL/GenBank/DDBJ whole genome shotgun (WGS) entry which is preliminary data.</text>
</comment>
<evidence type="ECO:0000256" key="1">
    <source>
        <dbReference type="SAM" id="SignalP"/>
    </source>
</evidence>
<organism evidence="2 3">
    <name type="scientific">Bradyrhizobium valentinum</name>
    <dbReference type="NCBI Taxonomy" id="1518501"/>
    <lineage>
        <taxon>Bacteria</taxon>
        <taxon>Pseudomonadati</taxon>
        <taxon>Pseudomonadota</taxon>
        <taxon>Alphaproteobacteria</taxon>
        <taxon>Hyphomicrobiales</taxon>
        <taxon>Nitrobacteraceae</taxon>
        <taxon>Bradyrhizobium</taxon>
    </lineage>
</organism>
<dbReference type="EMBL" id="LLXX01000239">
    <property type="protein sequence ID" value="KRQ89395.1"/>
    <property type="molecule type" value="Genomic_DNA"/>
</dbReference>
<dbReference type="AlphaFoldDB" id="A0A0R3K111"/>
<dbReference type="Proteomes" id="UP000051913">
    <property type="component" value="Unassembled WGS sequence"/>
</dbReference>
<reference evidence="2 3" key="1">
    <citation type="submission" date="2014-03" db="EMBL/GenBank/DDBJ databases">
        <title>Bradyrhizobium valentinum sp. nov., isolated from effective nodules of Lupinus mariae-josephae, a lupine endemic of basic-lime soils in Eastern Spain.</title>
        <authorList>
            <person name="Duran D."/>
            <person name="Rey L."/>
            <person name="Navarro A."/>
            <person name="Busquets A."/>
            <person name="Imperial J."/>
            <person name="Ruiz-Argueso T."/>
        </authorList>
    </citation>
    <scope>NUCLEOTIDE SEQUENCE [LARGE SCALE GENOMIC DNA]</scope>
    <source>
        <strain evidence="2 3">LmjM3</strain>
    </source>
</reference>
<keyword evidence="3" id="KW-1185">Reference proteome</keyword>